<protein>
    <recommendedName>
        <fullName evidence="3">Bacteriocin immunity protein</fullName>
    </recommendedName>
</protein>
<evidence type="ECO:0000313" key="2">
    <source>
        <dbReference type="Proteomes" id="UP000061546"/>
    </source>
</evidence>
<dbReference type="AlphaFoldDB" id="A0A0K2LDG4"/>
<keyword evidence="2" id="KW-1185">Reference proteome</keyword>
<gene>
    <name evidence="1" type="ORF">JP39_08230</name>
</gene>
<organism evidence="1 2">
    <name type="scientific">Companilactobacillus heilongjiangensis</name>
    <dbReference type="NCBI Taxonomy" id="1074467"/>
    <lineage>
        <taxon>Bacteria</taxon>
        <taxon>Bacillati</taxon>
        <taxon>Bacillota</taxon>
        <taxon>Bacilli</taxon>
        <taxon>Lactobacillales</taxon>
        <taxon>Lactobacillaceae</taxon>
        <taxon>Companilactobacillus</taxon>
    </lineage>
</organism>
<proteinExistence type="predicted"/>
<dbReference type="STRING" id="1074467.JP39_08230"/>
<accession>A0A0K2LDG4</accession>
<reference evidence="1 2" key="1">
    <citation type="submission" date="2015-08" db="EMBL/GenBank/DDBJ databases">
        <title>Genomic sequence of Lactobacillus heilongjiangensis DSM 28069, isolated from Chinese traditional pickle.</title>
        <authorList>
            <person name="Jiang X."/>
            <person name="Zheng B."/>
            <person name="Cheng H."/>
        </authorList>
    </citation>
    <scope>NUCLEOTIDE SEQUENCE [LARGE SCALE GENOMIC DNA]</scope>
    <source>
        <strain evidence="1 2">DSM 28069</strain>
    </source>
</reference>
<dbReference type="EMBL" id="CP012559">
    <property type="protein sequence ID" value="ALB29342.1"/>
    <property type="molecule type" value="Genomic_DNA"/>
</dbReference>
<dbReference type="RefSeq" id="WP_041500555.1">
    <property type="nucleotide sequence ID" value="NZ_BJDV01000002.1"/>
</dbReference>
<dbReference type="KEGG" id="lhi:JP39_08230"/>
<dbReference type="OrthoDB" id="2309651at2"/>
<sequence length="94" mass="10816">MVEKTQVIEAMQKFSQELNRVHGNSQTARFVSESLVELQKSEGMAFTGSLQYFLNRVPVVKLSDGIEFNEVEKKLWHEVRSFNDLGNNLWGARL</sequence>
<evidence type="ECO:0008006" key="3">
    <source>
        <dbReference type="Google" id="ProtNLM"/>
    </source>
</evidence>
<dbReference type="Proteomes" id="UP000061546">
    <property type="component" value="Chromosome"/>
</dbReference>
<evidence type="ECO:0000313" key="1">
    <source>
        <dbReference type="EMBL" id="ALB29342.1"/>
    </source>
</evidence>
<name>A0A0K2LDG4_9LACO</name>